<feature type="signal peptide" evidence="1">
    <location>
        <begin position="1"/>
        <end position="21"/>
    </location>
</feature>
<keyword evidence="3" id="KW-1185">Reference proteome</keyword>
<organism evidence="2 3">
    <name type="scientific">Botrytis galanthina</name>
    <dbReference type="NCBI Taxonomy" id="278940"/>
    <lineage>
        <taxon>Eukaryota</taxon>
        <taxon>Fungi</taxon>
        <taxon>Dikarya</taxon>
        <taxon>Ascomycota</taxon>
        <taxon>Pezizomycotina</taxon>
        <taxon>Leotiomycetes</taxon>
        <taxon>Helotiales</taxon>
        <taxon>Sclerotiniaceae</taxon>
        <taxon>Botrytis</taxon>
    </lineage>
</organism>
<dbReference type="EMBL" id="PQXL01000211">
    <property type="protein sequence ID" value="THV49098.1"/>
    <property type="molecule type" value="Genomic_DNA"/>
</dbReference>
<protein>
    <submittedName>
        <fullName evidence="2">Uncharacterized protein</fullName>
    </submittedName>
</protein>
<feature type="chain" id="PRO_5020526139" evidence="1">
    <location>
        <begin position="22"/>
        <end position="161"/>
    </location>
</feature>
<dbReference type="Proteomes" id="UP000308671">
    <property type="component" value="Unassembled WGS sequence"/>
</dbReference>
<sequence length="161" mass="17872">MYSLHINTMVAIICHLPILFALTIDRYKSSSNTIGEIYSSSTPSNLTSRQEGYKWCHTEHPGTCTLAYIIDLTKPHPISIQVTDNNCDDALGGARNLDIGSTLADFETDSRRTDPVTKFTIKSVVNGKPEMKADGKELSWHPPARADARTIHTAPFDCHIR</sequence>
<proteinExistence type="predicted"/>
<evidence type="ECO:0000313" key="3">
    <source>
        <dbReference type="Proteomes" id="UP000308671"/>
    </source>
</evidence>
<evidence type="ECO:0000256" key="1">
    <source>
        <dbReference type="SAM" id="SignalP"/>
    </source>
</evidence>
<keyword evidence="1" id="KW-0732">Signal</keyword>
<dbReference type="OrthoDB" id="3484999at2759"/>
<comment type="caution">
    <text evidence="2">The sequence shown here is derived from an EMBL/GenBank/DDBJ whole genome shotgun (WGS) entry which is preliminary data.</text>
</comment>
<dbReference type="AlphaFoldDB" id="A0A4S8QV41"/>
<name>A0A4S8QV41_9HELO</name>
<accession>A0A4S8QV41</accession>
<reference evidence="2 3" key="1">
    <citation type="submission" date="2017-12" db="EMBL/GenBank/DDBJ databases">
        <title>Comparative genomics of Botrytis spp.</title>
        <authorList>
            <person name="Valero-Jimenez C.A."/>
            <person name="Tapia P."/>
            <person name="Veloso J."/>
            <person name="Silva-Moreno E."/>
            <person name="Staats M."/>
            <person name="Valdes J.H."/>
            <person name="Van Kan J.A.L."/>
        </authorList>
    </citation>
    <scope>NUCLEOTIDE SEQUENCE [LARGE SCALE GENOMIC DNA]</scope>
    <source>
        <strain evidence="2 3">MUCL435</strain>
    </source>
</reference>
<evidence type="ECO:0000313" key="2">
    <source>
        <dbReference type="EMBL" id="THV49098.1"/>
    </source>
</evidence>
<gene>
    <name evidence="2" type="ORF">BGAL_0211g00050</name>
</gene>